<organism evidence="1">
    <name type="scientific">freshwater metagenome</name>
    <dbReference type="NCBI Taxonomy" id="449393"/>
    <lineage>
        <taxon>unclassified sequences</taxon>
        <taxon>metagenomes</taxon>
        <taxon>ecological metagenomes</taxon>
    </lineage>
</organism>
<protein>
    <submittedName>
        <fullName evidence="1">Unannotated protein</fullName>
    </submittedName>
</protein>
<accession>A0A6J7KAL8</accession>
<dbReference type="AlphaFoldDB" id="A0A6J7KAL8"/>
<sequence>MFHEPTGWLKALAAQKVASSVVTRPVFQVSGASLRPGADPLLNTHASLNIVAIVVTLEVSHVVRFWLKALANLNVSLMVVTNDVFHDARG</sequence>
<name>A0A6J7KAL8_9ZZZZ</name>
<gene>
    <name evidence="1" type="ORF">UFOPK3773_01446</name>
</gene>
<proteinExistence type="predicted"/>
<evidence type="ECO:0000313" key="1">
    <source>
        <dbReference type="EMBL" id="CAB4951749.1"/>
    </source>
</evidence>
<reference evidence="1" key="1">
    <citation type="submission" date="2020-05" db="EMBL/GenBank/DDBJ databases">
        <authorList>
            <person name="Chiriac C."/>
            <person name="Salcher M."/>
            <person name="Ghai R."/>
            <person name="Kavagutti S V."/>
        </authorList>
    </citation>
    <scope>NUCLEOTIDE SEQUENCE</scope>
</reference>
<dbReference type="EMBL" id="CAFBNF010000175">
    <property type="protein sequence ID" value="CAB4951749.1"/>
    <property type="molecule type" value="Genomic_DNA"/>
</dbReference>